<dbReference type="SUPFAM" id="SSF103481">
    <property type="entry name" value="Multidrug resistance efflux transporter EmrE"/>
    <property type="match status" value="2"/>
</dbReference>
<feature type="transmembrane region" description="Helical" evidence="6">
    <location>
        <begin position="271"/>
        <end position="289"/>
    </location>
</feature>
<comment type="subcellular location">
    <subcellularLocation>
        <location evidence="1">Membrane</location>
        <topology evidence="1">Multi-pass membrane protein</topology>
    </subcellularLocation>
</comment>
<dbReference type="Proteomes" id="UP000228945">
    <property type="component" value="Chromosome"/>
</dbReference>
<evidence type="ECO:0000259" key="7">
    <source>
        <dbReference type="Pfam" id="PF00892"/>
    </source>
</evidence>
<organism evidence="8 9">
    <name type="scientific">Caulobacter mirabilis</name>
    <dbReference type="NCBI Taxonomy" id="69666"/>
    <lineage>
        <taxon>Bacteria</taxon>
        <taxon>Pseudomonadati</taxon>
        <taxon>Pseudomonadota</taxon>
        <taxon>Alphaproteobacteria</taxon>
        <taxon>Caulobacterales</taxon>
        <taxon>Caulobacteraceae</taxon>
        <taxon>Caulobacter</taxon>
    </lineage>
</organism>
<feature type="transmembrane region" description="Helical" evidence="6">
    <location>
        <begin position="12"/>
        <end position="33"/>
    </location>
</feature>
<dbReference type="OrthoDB" id="7158585at2"/>
<dbReference type="Pfam" id="PF00892">
    <property type="entry name" value="EamA"/>
    <property type="match status" value="2"/>
</dbReference>
<evidence type="ECO:0000256" key="4">
    <source>
        <dbReference type="ARBA" id="ARBA00022989"/>
    </source>
</evidence>
<evidence type="ECO:0000256" key="3">
    <source>
        <dbReference type="ARBA" id="ARBA00022692"/>
    </source>
</evidence>
<evidence type="ECO:0000313" key="9">
    <source>
        <dbReference type="Proteomes" id="UP000228945"/>
    </source>
</evidence>
<evidence type="ECO:0000256" key="1">
    <source>
        <dbReference type="ARBA" id="ARBA00004141"/>
    </source>
</evidence>
<feature type="transmembrane region" description="Helical" evidence="6">
    <location>
        <begin position="249"/>
        <end position="265"/>
    </location>
</feature>
<evidence type="ECO:0000256" key="2">
    <source>
        <dbReference type="ARBA" id="ARBA00007362"/>
    </source>
</evidence>
<feature type="transmembrane region" description="Helical" evidence="6">
    <location>
        <begin position="183"/>
        <end position="201"/>
    </location>
</feature>
<feature type="transmembrane region" description="Helical" evidence="6">
    <location>
        <begin position="153"/>
        <end position="171"/>
    </location>
</feature>
<accession>A0A2D2AZL4</accession>
<sequence>MTASPASRTPFAPIEWAAIAVIILVWGINNAAAKVATGALPPLLVGGLRFGIALLVLWPFLRPPFPPLRQVLPIILMIGPLHFGLIYWGFSMIENLSPMVVALQLWIPMTAFFAWRVLGETMTRSALAGMIIAFLGVAWMSLDPKGAGDLPGIAIGLLASALWALGTVFVRRMPGVPPLKMQAMTSVVAAPILLGASFAFEGDVVGAMADASWLVWGTVLFAALASTVGATALLFWLVQRREAGRVTPWFLLTPLVSCGLGIGLMGDHMTLNLALGGGATLVGVALVALSERRAAAAAAARSRVDPT</sequence>
<dbReference type="InterPro" id="IPR000620">
    <property type="entry name" value="EamA_dom"/>
</dbReference>
<dbReference type="KEGG" id="cmb:CSW64_13995"/>
<feature type="transmembrane region" description="Helical" evidence="6">
    <location>
        <begin position="71"/>
        <end position="90"/>
    </location>
</feature>
<comment type="similarity">
    <text evidence="2">Belongs to the EamA transporter family.</text>
</comment>
<dbReference type="PANTHER" id="PTHR32322">
    <property type="entry name" value="INNER MEMBRANE TRANSPORTER"/>
    <property type="match status" value="1"/>
</dbReference>
<feature type="domain" description="EamA" evidence="7">
    <location>
        <begin position="151"/>
        <end position="288"/>
    </location>
</feature>
<dbReference type="RefSeq" id="WP_099622693.1">
    <property type="nucleotide sequence ID" value="NZ_CP024201.1"/>
</dbReference>
<name>A0A2D2AZL4_9CAUL</name>
<dbReference type="PANTHER" id="PTHR32322:SF2">
    <property type="entry name" value="EAMA DOMAIN-CONTAINING PROTEIN"/>
    <property type="match status" value="1"/>
</dbReference>
<feature type="transmembrane region" description="Helical" evidence="6">
    <location>
        <begin position="213"/>
        <end position="237"/>
    </location>
</feature>
<proteinExistence type="inferred from homology"/>
<reference evidence="8 9" key="1">
    <citation type="submission" date="2017-10" db="EMBL/GenBank/DDBJ databases">
        <title>Genome sequence of Caulobacter mirabilis FWC38.</title>
        <authorList>
            <person name="Fiebig A."/>
            <person name="Crosson S."/>
        </authorList>
    </citation>
    <scope>NUCLEOTIDE SEQUENCE [LARGE SCALE GENOMIC DNA]</scope>
    <source>
        <strain evidence="8 9">FWC 38</strain>
    </source>
</reference>
<feature type="domain" description="EamA" evidence="7">
    <location>
        <begin position="19"/>
        <end position="141"/>
    </location>
</feature>
<dbReference type="AlphaFoldDB" id="A0A2D2AZL4"/>
<evidence type="ECO:0000256" key="5">
    <source>
        <dbReference type="ARBA" id="ARBA00023136"/>
    </source>
</evidence>
<gene>
    <name evidence="8" type="ORF">CSW64_13995</name>
</gene>
<evidence type="ECO:0000256" key="6">
    <source>
        <dbReference type="SAM" id="Phobius"/>
    </source>
</evidence>
<feature type="transmembrane region" description="Helical" evidence="6">
    <location>
        <begin position="39"/>
        <end position="59"/>
    </location>
</feature>
<dbReference type="InterPro" id="IPR050638">
    <property type="entry name" value="AA-Vitamin_Transporters"/>
</dbReference>
<keyword evidence="4 6" id="KW-1133">Transmembrane helix</keyword>
<evidence type="ECO:0000313" key="8">
    <source>
        <dbReference type="EMBL" id="ATQ43442.1"/>
    </source>
</evidence>
<keyword evidence="5 6" id="KW-0472">Membrane</keyword>
<dbReference type="InterPro" id="IPR037185">
    <property type="entry name" value="EmrE-like"/>
</dbReference>
<dbReference type="EMBL" id="CP024201">
    <property type="protein sequence ID" value="ATQ43442.1"/>
    <property type="molecule type" value="Genomic_DNA"/>
</dbReference>
<protein>
    <submittedName>
        <fullName evidence="8">EamA family transporter</fullName>
    </submittedName>
</protein>
<dbReference type="GO" id="GO:0016020">
    <property type="term" value="C:membrane"/>
    <property type="evidence" value="ECO:0007669"/>
    <property type="project" value="UniProtKB-SubCell"/>
</dbReference>
<feature type="transmembrane region" description="Helical" evidence="6">
    <location>
        <begin position="96"/>
        <end position="118"/>
    </location>
</feature>
<keyword evidence="3 6" id="KW-0812">Transmembrane</keyword>
<feature type="transmembrane region" description="Helical" evidence="6">
    <location>
        <begin position="125"/>
        <end position="141"/>
    </location>
</feature>
<keyword evidence="9" id="KW-1185">Reference proteome</keyword>